<evidence type="ECO:0000256" key="1">
    <source>
        <dbReference type="SAM" id="MobiDB-lite"/>
    </source>
</evidence>
<dbReference type="Proteomes" id="UP000619355">
    <property type="component" value="Unassembled WGS sequence"/>
</dbReference>
<gene>
    <name evidence="2" type="ORF">GCM10018980_51910</name>
</gene>
<dbReference type="RefSeq" id="WP_189984622.1">
    <property type="nucleotide sequence ID" value="NZ_BNBF01000017.1"/>
</dbReference>
<accession>A0A919KE45</accession>
<feature type="compositionally biased region" description="Low complexity" evidence="1">
    <location>
        <begin position="58"/>
        <end position="69"/>
    </location>
</feature>
<sequence length="104" mass="11317">MWVLTHLDDIDADFLAIYGLDLEQVEIPARRYFSLAYRLTAYQGVMAARVEEERDEPPASTTPTRTSTTAPPPRQGAGETTEVSLTQFRAQFPGLVSVGGEGGG</sequence>
<dbReference type="EMBL" id="BNBF01000017">
    <property type="protein sequence ID" value="GHG62182.1"/>
    <property type="molecule type" value="Genomic_DNA"/>
</dbReference>
<feature type="region of interest" description="Disordered" evidence="1">
    <location>
        <begin position="49"/>
        <end position="83"/>
    </location>
</feature>
<reference evidence="3" key="1">
    <citation type="journal article" date="2019" name="Int. J. Syst. Evol. Microbiol.">
        <title>The Global Catalogue of Microorganisms (GCM) 10K type strain sequencing project: providing services to taxonomists for standard genome sequencing and annotation.</title>
        <authorList>
            <consortium name="The Broad Institute Genomics Platform"/>
            <consortium name="The Broad Institute Genome Sequencing Center for Infectious Disease"/>
            <person name="Wu L."/>
            <person name="Ma J."/>
        </authorList>
    </citation>
    <scope>NUCLEOTIDE SEQUENCE [LARGE SCALE GENOMIC DNA]</scope>
    <source>
        <strain evidence="3">JCM 4253</strain>
    </source>
</reference>
<organism evidence="2 3">
    <name type="scientific">Streptomyces capoamus</name>
    <dbReference type="NCBI Taxonomy" id="68183"/>
    <lineage>
        <taxon>Bacteria</taxon>
        <taxon>Bacillati</taxon>
        <taxon>Actinomycetota</taxon>
        <taxon>Actinomycetes</taxon>
        <taxon>Kitasatosporales</taxon>
        <taxon>Streptomycetaceae</taxon>
        <taxon>Streptomyces</taxon>
    </lineage>
</organism>
<keyword evidence="3" id="KW-1185">Reference proteome</keyword>
<proteinExistence type="predicted"/>
<evidence type="ECO:0000313" key="2">
    <source>
        <dbReference type="EMBL" id="GHG62182.1"/>
    </source>
</evidence>
<protein>
    <submittedName>
        <fullName evidence="2">Uncharacterized protein</fullName>
    </submittedName>
</protein>
<name>A0A919KE45_9ACTN</name>
<comment type="caution">
    <text evidence="2">The sequence shown here is derived from an EMBL/GenBank/DDBJ whole genome shotgun (WGS) entry which is preliminary data.</text>
</comment>
<evidence type="ECO:0000313" key="3">
    <source>
        <dbReference type="Proteomes" id="UP000619355"/>
    </source>
</evidence>
<dbReference type="AlphaFoldDB" id="A0A919KE45"/>